<dbReference type="Proteomes" id="UP001293254">
    <property type="component" value="Unassembled WGS sequence"/>
</dbReference>
<gene>
    <name evidence="1" type="ORF">Salat_2513900</name>
</gene>
<keyword evidence="2" id="KW-1185">Reference proteome</keyword>
<comment type="caution">
    <text evidence="1">The sequence shown here is derived from an EMBL/GenBank/DDBJ whole genome shotgun (WGS) entry which is preliminary data.</text>
</comment>
<proteinExistence type="predicted"/>
<sequence>MRPADRAAVRRSTRSCRVCPCLTSHMLAPALRPRTISLGLRTFSAPFTAVSVTQADGPPPSDSSLHDDHFEPSPIYFGRHFSEGYSFLARQLSSITSKDFFSPFSYYYCLCIGVLAQLTLKIISNPSSFQVTEKFRLGETLASNRESIFLENPSCIRFFVSF</sequence>
<accession>A0AAE2CCA4</accession>
<organism evidence="1 2">
    <name type="scientific">Sesamum alatum</name>
    <dbReference type="NCBI Taxonomy" id="300844"/>
    <lineage>
        <taxon>Eukaryota</taxon>
        <taxon>Viridiplantae</taxon>
        <taxon>Streptophyta</taxon>
        <taxon>Embryophyta</taxon>
        <taxon>Tracheophyta</taxon>
        <taxon>Spermatophyta</taxon>
        <taxon>Magnoliopsida</taxon>
        <taxon>eudicotyledons</taxon>
        <taxon>Gunneridae</taxon>
        <taxon>Pentapetalae</taxon>
        <taxon>asterids</taxon>
        <taxon>lamiids</taxon>
        <taxon>Lamiales</taxon>
        <taxon>Pedaliaceae</taxon>
        <taxon>Sesamum</taxon>
    </lineage>
</organism>
<protein>
    <submittedName>
        <fullName evidence="1">Uncharacterized protein</fullName>
    </submittedName>
</protein>
<dbReference type="AlphaFoldDB" id="A0AAE2CCA4"/>
<dbReference type="EMBL" id="JACGWO010000010">
    <property type="protein sequence ID" value="KAK4416884.1"/>
    <property type="molecule type" value="Genomic_DNA"/>
</dbReference>
<name>A0AAE2CCA4_9LAMI</name>
<reference evidence="1" key="2">
    <citation type="journal article" date="2024" name="Plant">
        <title>Genomic evolution and insights into agronomic trait innovations of Sesamum species.</title>
        <authorList>
            <person name="Miao H."/>
            <person name="Wang L."/>
            <person name="Qu L."/>
            <person name="Liu H."/>
            <person name="Sun Y."/>
            <person name="Le M."/>
            <person name="Wang Q."/>
            <person name="Wei S."/>
            <person name="Zheng Y."/>
            <person name="Lin W."/>
            <person name="Duan Y."/>
            <person name="Cao H."/>
            <person name="Xiong S."/>
            <person name="Wang X."/>
            <person name="Wei L."/>
            <person name="Li C."/>
            <person name="Ma Q."/>
            <person name="Ju M."/>
            <person name="Zhao R."/>
            <person name="Li G."/>
            <person name="Mu C."/>
            <person name="Tian Q."/>
            <person name="Mei H."/>
            <person name="Zhang T."/>
            <person name="Gao T."/>
            <person name="Zhang H."/>
        </authorList>
    </citation>
    <scope>NUCLEOTIDE SEQUENCE</scope>
    <source>
        <strain evidence="1">3651</strain>
    </source>
</reference>
<reference evidence="1" key="1">
    <citation type="submission" date="2020-06" db="EMBL/GenBank/DDBJ databases">
        <authorList>
            <person name="Li T."/>
            <person name="Hu X."/>
            <person name="Zhang T."/>
            <person name="Song X."/>
            <person name="Zhang H."/>
            <person name="Dai N."/>
            <person name="Sheng W."/>
            <person name="Hou X."/>
            <person name="Wei L."/>
        </authorList>
    </citation>
    <scope>NUCLEOTIDE SEQUENCE</scope>
    <source>
        <strain evidence="1">3651</strain>
        <tissue evidence="1">Leaf</tissue>
    </source>
</reference>
<evidence type="ECO:0000313" key="2">
    <source>
        <dbReference type="Proteomes" id="UP001293254"/>
    </source>
</evidence>
<evidence type="ECO:0000313" key="1">
    <source>
        <dbReference type="EMBL" id="KAK4416884.1"/>
    </source>
</evidence>